<keyword evidence="2 6" id="KW-0560">Oxidoreductase</keyword>
<dbReference type="Pfam" id="PF01641">
    <property type="entry name" value="SelR"/>
    <property type="match status" value="1"/>
</dbReference>
<keyword evidence="7" id="KW-1185">Reference proteome</keyword>
<evidence type="ECO:0000256" key="3">
    <source>
        <dbReference type="ARBA" id="ARBA00048488"/>
    </source>
</evidence>
<gene>
    <name evidence="6" type="primary">msrB</name>
    <name evidence="6" type="ORF">H7F49_08730</name>
</gene>
<evidence type="ECO:0000259" key="5">
    <source>
        <dbReference type="PROSITE" id="PS51790"/>
    </source>
</evidence>
<dbReference type="GO" id="GO:0006979">
    <property type="term" value="P:response to oxidative stress"/>
    <property type="evidence" value="ECO:0007669"/>
    <property type="project" value="InterPro"/>
</dbReference>
<dbReference type="InterPro" id="IPR011057">
    <property type="entry name" value="Mss4-like_sf"/>
</dbReference>
<evidence type="ECO:0000313" key="7">
    <source>
        <dbReference type="Proteomes" id="UP000520156"/>
    </source>
</evidence>
<evidence type="ECO:0000256" key="2">
    <source>
        <dbReference type="ARBA" id="ARBA00023002"/>
    </source>
</evidence>
<comment type="caution">
    <text evidence="6">The sequence shown here is derived from an EMBL/GenBank/DDBJ whole genome shotgun (WGS) entry which is preliminary data.</text>
</comment>
<organism evidence="6 7">
    <name type="scientific">Novosphingobium aerophilum</name>
    <dbReference type="NCBI Taxonomy" id="2839843"/>
    <lineage>
        <taxon>Bacteria</taxon>
        <taxon>Pseudomonadati</taxon>
        <taxon>Pseudomonadota</taxon>
        <taxon>Alphaproteobacteria</taxon>
        <taxon>Sphingomonadales</taxon>
        <taxon>Sphingomonadaceae</taxon>
        <taxon>Novosphingobium</taxon>
    </lineage>
</organism>
<dbReference type="RefSeq" id="WP_185683210.1">
    <property type="nucleotide sequence ID" value="NZ_JACLAU010000010.1"/>
</dbReference>
<comment type="catalytic activity">
    <reaction evidence="3">
        <text>L-methionyl-[protein] + [thioredoxin]-disulfide + H2O = L-methionyl-(R)-S-oxide-[protein] + [thioredoxin]-dithiol</text>
        <dbReference type="Rhea" id="RHEA:24164"/>
        <dbReference type="Rhea" id="RHEA-COMP:10698"/>
        <dbReference type="Rhea" id="RHEA-COMP:10700"/>
        <dbReference type="Rhea" id="RHEA-COMP:12313"/>
        <dbReference type="Rhea" id="RHEA-COMP:12314"/>
        <dbReference type="ChEBI" id="CHEBI:15377"/>
        <dbReference type="ChEBI" id="CHEBI:16044"/>
        <dbReference type="ChEBI" id="CHEBI:29950"/>
        <dbReference type="ChEBI" id="CHEBI:45764"/>
        <dbReference type="ChEBI" id="CHEBI:50058"/>
        <dbReference type="EC" id="1.8.4.12"/>
    </reaction>
</comment>
<feature type="signal peptide" evidence="4">
    <location>
        <begin position="1"/>
        <end position="21"/>
    </location>
</feature>
<dbReference type="Proteomes" id="UP000520156">
    <property type="component" value="Unassembled WGS sequence"/>
</dbReference>
<sequence>MTPDRRAFLMLLGGASALALAAPRIGSARSGADRPPRTWPLQLSEAEWRRRLTPEQFHILREAGTERPGTSPLLREHRRGTFVCAADGHALFASSTKFESGTGWPSFWRPLPGAVVKQSDRSLGIERTEVLCARCGGHLGHVFDDGPMPTGDRYCMNGVALRFVPG</sequence>
<evidence type="ECO:0000313" key="6">
    <source>
        <dbReference type="EMBL" id="MBC2651787.1"/>
    </source>
</evidence>
<reference evidence="6 7" key="1">
    <citation type="submission" date="2020-08" db="EMBL/GenBank/DDBJ databases">
        <title>The genome sequence of Novosphingobium flavum 4Y4.</title>
        <authorList>
            <person name="Liu Y."/>
        </authorList>
    </citation>
    <scope>NUCLEOTIDE SEQUENCE [LARGE SCALE GENOMIC DNA]</scope>
    <source>
        <strain evidence="6 7">4Y4</strain>
    </source>
</reference>
<feature type="chain" id="PRO_5030916754" description="peptide-methionine (R)-S-oxide reductase" evidence="4">
    <location>
        <begin position="22"/>
        <end position="166"/>
    </location>
</feature>
<dbReference type="InterPro" id="IPR006311">
    <property type="entry name" value="TAT_signal"/>
</dbReference>
<evidence type="ECO:0000256" key="4">
    <source>
        <dbReference type="SAM" id="SignalP"/>
    </source>
</evidence>
<dbReference type="SUPFAM" id="SSF51316">
    <property type="entry name" value="Mss4-like"/>
    <property type="match status" value="1"/>
</dbReference>
<evidence type="ECO:0000256" key="1">
    <source>
        <dbReference type="ARBA" id="ARBA00012499"/>
    </source>
</evidence>
<protein>
    <recommendedName>
        <fullName evidence="1">peptide-methionine (R)-S-oxide reductase</fullName>
        <ecNumber evidence="1">1.8.4.12</ecNumber>
    </recommendedName>
</protein>
<dbReference type="EMBL" id="JACLAU010000010">
    <property type="protein sequence ID" value="MBC2651787.1"/>
    <property type="molecule type" value="Genomic_DNA"/>
</dbReference>
<dbReference type="EC" id="1.8.4.12" evidence="1"/>
<dbReference type="GO" id="GO:0030091">
    <property type="term" value="P:protein repair"/>
    <property type="evidence" value="ECO:0007669"/>
    <property type="project" value="InterPro"/>
</dbReference>
<proteinExistence type="predicted"/>
<dbReference type="NCBIfam" id="TIGR00357">
    <property type="entry name" value="peptide-methionine (R)-S-oxide reductase MsrB"/>
    <property type="match status" value="1"/>
</dbReference>
<dbReference type="InterPro" id="IPR002579">
    <property type="entry name" value="Met_Sox_Rdtase_MsrB_dom"/>
</dbReference>
<name>A0A7X1KC68_9SPHN</name>
<feature type="domain" description="MsrB" evidence="5">
    <location>
        <begin position="45"/>
        <end position="166"/>
    </location>
</feature>
<dbReference type="AlphaFoldDB" id="A0A7X1KC68"/>
<dbReference type="PANTHER" id="PTHR10173">
    <property type="entry name" value="METHIONINE SULFOXIDE REDUCTASE"/>
    <property type="match status" value="1"/>
</dbReference>
<dbReference type="PANTHER" id="PTHR10173:SF57">
    <property type="entry name" value="PEPTIDE-METHIONINE (R)-S-OXIDE REDUCTASE"/>
    <property type="match status" value="1"/>
</dbReference>
<dbReference type="PROSITE" id="PS51790">
    <property type="entry name" value="MSRB"/>
    <property type="match status" value="1"/>
</dbReference>
<dbReference type="InterPro" id="IPR028427">
    <property type="entry name" value="Met_Sox_Rdtase_MsrB"/>
</dbReference>
<dbReference type="GO" id="GO:0033743">
    <property type="term" value="F:peptide-methionine (R)-S-oxide reductase activity"/>
    <property type="evidence" value="ECO:0007669"/>
    <property type="project" value="UniProtKB-EC"/>
</dbReference>
<dbReference type="Gene3D" id="2.170.150.20">
    <property type="entry name" value="Peptide methionine sulfoxide reductase"/>
    <property type="match status" value="1"/>
</dbReference>
<dbReference type="PROSITE" id="PS51318">
    <property type="entry name" value="TAT"/>
    <property type="match status" value="1"/>
</dbReference>
<keyword evidence="4" id="KW-0732">Signal</keyword>
<dbReference type="GO" id="GO:0005737">
    <property type="term" value="C:cytoplasm"/>
    <property type="evidence" value="ECO:0007669"/>
    <property type="project" value="TreeGrafter"/>
</dbReference>
<accession>A0A7X1KC68</accession>